<proteinExistence type="predicted"/>
<dbReference type="Gene3D" id="1.25.40.10">
    <property type="entry name" value="Tetratricopeptide repeat domain"/>
    <property type="match status" value="1"/>
</dbReference>
<feature type="transmembrane region" description="Helical" evidence="1">
    <location>
        <begin position="21"/>
        <end position="48"/>
    </location>
</feature>
<evidence type="ECO:0000313" key="3">
    <source>
        <dbReference type="Proteomes" id="UP000266183"/>
    </source>
</evidence>
<organism evidence="2 3">
    <name type="scientific">Chryseolinea soli</name>
    <dbReference type="NCBI Taxonomy" id="2321403"/>
    <lineage>
        <taxon>Bacteria</taxon>
        <taxon>Pseudomonadati</taxon>
        <taxon>Bacteroidota</taxon>
        <taxon>Cytophagia</taxon>
        <taxon>Cytophagales</taxon>
        <taxon>Fulvivirgaceae</taxon>
        <taxon>Chryseolinea</taxon>
    </lineage>
</organism>
<gene>
    <name evidence="2" type="ORF">D4L85_16345</name>
</gene>
<dbReference type="Proteomes" id="UP000266183">
    <property type="component" value="Chromosome"/>
</dbReference>
<dbReference type="InterPro" id="IPR011990">
    <property type="entry name" value="TPR-like_helical_dom_sf"/>
</dbReference>
<keyword evidence="3" id="KW-1185">Reference proteome</keyword>
<keyword evidence="1" id="KW-0472">Membrane</keyword>
<dbReference type="EMBL" id="CP032382">
    <property type="protein sequence ID" value="AYB32041.1"/>
    <property type="molecule type" value="Genomic_DNA"/>
</dbReference>
<evidence type="ECO:0000313" key="2">
    <source>
        <dbReference type="EMBL" id="AYB32041.1"/>
    </source>
</evidence>
<protein>
    <recommendedName>
        <fullName evidence="4">Tetratricopeptide repeat protein</fullName>
    </recommendedName>
</protein>
<evidence type="ECO:0008006" key="4">
    <source>
        <dbReference type="Google" id="ProtNLM"/>
    </source>
</evidence>
<sequence>MILKFKKYTMITKDWSSARIAVVKVSSYLILVICISIPIHAIGGYAVINPDELFAKGMKQFSDNRFDEAISLFTQAEKEYEVLNNMRQIIGCRLGIATCFFAKGNIEKALEFNESAMELHVMEMKDDQRGYDQIKENIALCKELIRREKH</sequence>
<reference evidence="3" key="1">
    <citation type="submission" date="2018-09" db="EMBL/GenBank/DDBJ databases">
        <title>Chryseolinea sp. KIS68-18 isolated from soil.</title>
        <authorList>
            <person name="Weon H.-Y."/>
            <person name="Kwon S.-W."/>
            <person name="Lee S.A."/>
        </authorList>
    </citation>
    <scope>NUCLEOTIDE SEQUENCE [LARGE SCALE GENOMIC DNA]</scope>
    <source>
        <strain evidence="3">KIS68-18</strain>
    </source>
</reference>
<accession>A0A385SNV9</accession>
<name>A0A385SNV9_9BACT</name>
<keyword evidence="1" id="KW-0812">Transmembrane</keyword>
<dbReference type="KEGG" id="chk:D4L85_16345"/>
<evidence type="ECO:0000256" key="1">
    <source>
        <dbReference type="SAM" id="Phobius"/>
    </source>
</evidence>
<dbReference type="SUPFAM" id="SSF48452">
    <property type="entry name" value="TPR-like"/>
    <property type="match status" value="1"/>
</dbReference>
<keyword evidence="1" id="KW-1133">Transmembrane helix</keyword>
<dbReference type="AlphaFoldDB" id="A0A385SNV9"/>